<organism evidence="1 2">
    <name type="scientific">Pristionchus fissidentatus</name>
    <dbReference type="NCBI Taxonomy" id="1538716"/>
    <lineage>
        <taxon>Eukaryota</taxon>
        <taxon>Metazoa</taxon>
        <taxon>Ecdysozoa</taxon>
        <taxon>Nematoda</taxon>
        <taxon>Chromadorea</taxon>
        <taxon>Rhabditida</taxon>
        <taxon>Rhabditina</taxon>
        <taxon>Diplogasteromorpha</taxon>
        <taxon>Diplogasteroidea</taxon>
        <taxon>Neodiplogasteridae</taxon>
        <taxon>Pristionchus</taxon>
    </lineage>
</organism>
<dbReference type="AlphaFoldDB" id="A0AAV5VSY6"/>
<evidence type="ECO:0000313" key="1">
    <source>
        <dbReference type="EMBL" id="GMT21132.1"/>
    </source>
</evidence>
<comment type="caution">
    <text evidence="1">The sequence shown here is derived from an EMBL/GenBank/DDBJ whole genome shotgun (WGS) entry which is preliminary data.</text>
</comment>
<gene>
    <name evidence="1" type="ORF">PFISCL1PPCAC_12429</name>
</gene>
<dbReference type="EMBL" id="BTSY01000003">
    <property type="protein sequence ID" value="GMT21132.1"/>
    <property type="molecule type" value="Genomic_DNA"/>
</dbReference>
<reference evidence="1" key="1">
    <citation type="submission" date="2023-10" db="EMBL/GenBank/DDBJ databases">
        <title>Genome assembly of Pristionchus species.</title>
        <authorList>
            <person name="Yoshida K."/>
            <person name="Sommer R.J."/>
        </authorList>
    </citation>
    <scope>NUCLEOTIDE SEQUENCE</scope>
    <source>
        <strain evidence="1">RS5133</strain>
    </source>
</reference>
<protein>
    <submittedName>
        <fullName evidence="1">Uncharacterized protein</fullName>
    </submittedName>
</protein>
<keyword evidence="2" id="KW-1185">Reference proteome</keyword>
<sequence length="1196" mass="138150">MDSSLFWQQSSNCEVADVNCNDVLPNWQEMINSMRTMTHFHTDPATWEQQEQSITPNRELRIRMGRGYKVPVLKYEFDSCAPQFAKKSISKKIAARCQKMFNEITLAKEKQVPPSVVRDGYWDEYEIEYRYRLNERSDEYKCVMVATSLFKSCLSYGRPVIEETDFLLWLCERKLVPVADVCTHFLCLLRSNIDVFDRDDSRRVIQMATRICGWNHALSHEVWSIALSQAERLDFKVEDDDEEREISDDDDEDSLTHIDLDRTDREYEFVHILDYEKHQREFDVEGMMDRMGSIDWPENQFDLLLEWALQHRSAMGCTLAARIVRRWNLPSTRDRLLIFLLSTRPSKNDGKRFIRVVSRLFLALSYEQLVNYDDVIRFYEENRANIYDGDSSYSLDELISNLPDIRSKRVIPESIQMITRSHKGARKEQTWSRLVSLLNGLFCSSSHSWYARMDETRQKEAKEIVDGLRFLSCRESHELAMRLGDAVMGVWMEAVERREEMMETRLFLPSRSSLLVLCQIIDATVDSSLIPRFLQQSLPYLVSIARLSPPLAVHASSAVLFLAARCFQSHLTLAAMGIWTTLRERVSTLIRSLCPLHWQTARLAKLFDLEMPHSLCTLKHGSVIGPADSFAQKVERVKSIMITLLNGQNRTEMKLIAMADLISDLSTRVGMRGVEEWWRDMILTEIKSGGSRSDSMIRLLVLTVYRGMIETREIVREMIEMMKEEEQSALNVSLTVLNALLFGNGSCRDEEELLVEGSMEGGEEIGEVVERLVGLSEHSSPSIQKRAATMLRKLMKRQYTKRIVRGTMEKREEEEEGEGREEMSRLKMEMYRELIRKVSPSSWNGLEMDGGRNILKSITVFDIDSIRDEMEIVVMQSYSSAKEGSAAGAAGAASKIVNRIVASIYKSMRGNVSLSSLVHLLLTKLRERMMERDELMSASAYRNLTVAIVSYFIEKLTKARSQTRSITPSSLLLPTILFACLDVEEKIKDQLCEAVYRYLSEWRGVECTSLLILIQLSIFLSIGREVTRKWITPLYEIIRRGIIGEERNSFLFESVISLIERVERGEEKKDGGIEGTEESERMRMMDGRSSSEILQFLHCSPRLESFSLYEVMEKKEGKRSGLRCKDVVGTPSEQWLESREKMWREWRVAYQAQTIAGGLSFTMVRRKRKLSHGLKEITTDELPNVAETKRLLDIDY</sequence>
<proteinExistence type="predicted"/>
<dbReference type="InterPro" id="IPR016024">
    <property type="entry name" value="ARM-type_fold"/>
</dbReference>
<evidence type="ECO:0000313" key="2">
    <source>
        <dbReference type="Proteomes" id="UP001432322"/>
    </source>
</evidence>
<accession>A0AAV5VSY6</accession>
<dbReference type="SUPFAM" id="SSF48371">
    <property type="entry name" value="ARM repeat"/>
    <property type="match status" value="1"/>
</dbReference>
<dbReference type="Proteomes" id="UP001432322">
    <property type="component" value="Unassembled WGS sequence"/>
</dbReference>
<name>A0AAV5VSY6_9BILA</name>